<accession>A0ABD2YAV5</accession>
<reference evidence="2 3" key="1">
    <citation type="submission" date="2024-11" db="EMBL/GenBank/DDBJ databases">
        <title>A near-complete genome assembly of Cinchona calisaya.</title>
        <authorList>
            <person name="Lian D.C."/>
            <person name="Zhao X.W."/>
            <person name="Wei L."/>
        </authorList>
    </citation>
    <scope>NUCLEOTIDE SEQUENCE [LARGE SCALE GENOMIC DNA]</scope>
    <source>
        <tissue evidence="2">Nenye</tissue>
    </source>
</reference>
<evidence type="ECO:0000313" key="2">
    <source>
        <dbReference type="EMBL" id="KAL3503340.1"/>
    </source>
</evidence>
<sequence length="164" mass="17764">MLIGSAVVLHAFAQFMHVAYDITVWDTLLGILIYTMSIDVYMSAAISLSWLGLILYSITGADIRHVYRSRGVFVEAYAGPVPLVLLDHFPDPNLQNFGFNESSSLLLSFRKTAVTLISPVKSSSESLKICDVNFNTIKSTSSLSSLMNNINNNGSAGGAPSALR</sequence>
<keyword evidence="1" id="KW-0472">Membrane</keyword>
<feature type="transmembrane region" description="Helical" evidence="1">
    <location>
        <begin position="31"/>
        <end position="58"/>
    </location>
</feature>
<keyword evidence="3" id="KW-1185">Reference proteome</keyword>
<evidence type="ECO:0000256" key="1">
    <source>
        <dbReference type="SAM" id="Phobius"/>
    </source>
</evidence>
<protein>
    <submittedName>
        <fullName evidence="2">Uncharacterized protein</fullName>
    </submittedName>
</protein>
<comment type="caution">
    <text evidence="2">The sequence shown here is derived from an EMBL/GenBank/DDBJ whole genome shotgun (WGS) entry which is preliminary data.</text>
</comment>
<dbReference type="Proteomes" id="UP001630127">
    <property type="component" value="Unassembled WGS sequence"/>
</dbReference>
<keyword evidence="1" id="KW-0812">Transmembrane</keyword>
<keyword evidence="1" id="KW-1133">Transmembrane helix</keyword>
<proteinExistence type="predicted"/>
<name>A0ABD2YAV5_9GENT</name>
<organism evidence="2 3">
    <name type="scientific">Cinchona calisaya</name>
    <dbReference type="NCBI Taxonomy" id="153742"/>
    <lineage>
        <taxon>Eukaryota</taxon>
        <taxon>Viridiplantae</taxon>
        <taxon>Streptophyta</taxon>
        <taxon>Embryophyta</taxon>
        <taxon>Tracheophyta</taxon>
        <taxon>Spermatophyta</taxon>
        <taxon>Magnoliopsida</taxon>
        <taxon>eudicotyledons</taxon>
        <taxon>Gunneridae</taxon>
        <taxon>Pentapetalae</taxon>
        <taxon>asterids</taxon>
        <taxon>lamiids</taxon>
        <taxon>Gentianales</taxon>
        <taxon>Rubiaceae</taxon>
        <taxon>Cinchonoideae</taxon>
        <taxon>Cinchoneae</taxon>
        <taxon>Cinchona</taxon>
    </lineage>
</organism>
<evidence type="ECO:0000313" key="3">
    <source>
        <dbReference type="Proteomes" id="UP001630127"/>
    </source>
</evidence>
<dbReference type="EMBL" id="JBJUIK010000015">
    <property type="protein sequence ID" value="KAL3503340.1"/>
    <property type="molecule type" value="Genomic_DNA"/>
</dbReference>
<gene>
    <name evidence="2" type="ORF">ACH5RR_037789</name>
</gene>
<dbReference type="AlphaFoldDB" id="A0ABD2YAV5"/>